<dbReference type="GeneID" id="108611828"/>
<dbReference type="Proteomes" id="UP000694904">
    <property type="component" value="Chromosome 2"/>
</dbReference>
<feature type="compositionally biased region" description="Basic and acidic residues" evidence="1">
    <location>
        <begin position="314"/>
        <end position="324"/>
    </location>
</feature>
<reference evidence="3" key="2">
    <citation type="journal article" date="2016" name="G3 (Bethesda)">
        <title>Genome Evolution in Three Species of Cactophilic Drosophila.</title>
        <authorList>
            <person name="Sanchez-Flores A."/>
            <person name="Penazola F."/>
            <person name="Carpinteyro-Ponce J."/>
            <person name="Nazario-Yepiz N."/>
            <person name="Abreu-Goodger C."/>
            <person name="Machado C.A."/>
            <person name="Markow T.A."/>
        </authorList>
    </citation>
    <scope>NUCLEOTIDE SEQUENCE [LARGE SCALE GENOMIC DNA]</scope>
</reference>
<reference evidence="4" key="3">
    <citation type="submission" date="2025-08" db="UniProtKB">
        <authorList>
            <consortium name="RefSeq"/>
        </authorList>
    </citation>
    <scope>IDENTIFICATION</scope>
    <source>
        <tissue evidence="4">Whole organism</tissue>
    </source>
</reference>
<proteinExistence type="predicted"/>
<feature type="region of interest" description="Disordered" evidence="1">
    <location>
        <begin position="163"/>
        <end position="182"/>
    </location>
</feature>
<sequence>MDNHKQNIPEAIETAKRKLSDDQQANADTSAINKRRKSGDKATVKTEPPDEIESTTSSIQVTIKDEPIEEHDESAAADVSGVSTISTSSNAATVAIKKEPINDDPSAKTDDDHDDSPAVDVNDIAGASTSPLTIPIKKESTNDDTSVKVDAVSSSAVIVKTEPNTSTQAAIADSSVSSSTLRPSCRFGIKCYRRNPTHRSSEAHPGDSDYRRPSFPIPPLGTPACPFGNSCYRRNPIHFQQYSHPSDFNSAQNIRNRLRQRRNQARNSNGRTNEPSDLESDEEDPFYEQGDSDLDYKPDAELDDDEDDDDLEFNSERQNCDEYD</sequence>
<feature type="compositionally biased region" description="Basic and acidic residues" evidence="1">
    <location>
        <begin position="96"/>
        <end position="111"/>
    </location>
</feature>
<feature type="compositionally biased region" description="Polar residues" evidence="1">
    <location>
        <begin position="81"/>
        <end position="92"/>
    </location>
</feature>
<name>A0ABM1NYU6_DROAR</name>
<feature type="compositionally biased region" description="Acidic residues" evidence="1">
    <location>
        <begin position="276"/>
        <end position="293"/>
    </location>
</feature>
<evidence type="ECO:0000259" key="2">
    <source>
        <dbReference type="Pfam" id="PF10283"/>
    </source>
</evidence>
<protein>
    <submittedName>
        <fullName evidence="4">Aprataxin and PNK-like factor isoform X1</fullName>
    </submittedName>
</protein>
<reference evidence="3" key="1">
    <citation type="journal article" date="1997" name="Nucleic Acids Res.">
        <title>tRNAscan-SE: a program for improved detection of transfer RNA genes in genomic sequence.</title>
        <authorList>
            <person name="Lowe T.M."/>
            <person name="Eddy S.R."/>
        </authorList>
    </citation>
    <scope>NUCLEOTIDE SEQUENCE [LARGE SCALE GENOMIC DNA]</scope>
</reference>
<feature type="compositionally biased region" description="Basic and acidic residues" evidence="1">
    <location>
        <begin position="199"/>
        <end position="212"/>
    </location>
</feature>
<dbReference type="Pfam" id="PF10283">
    <property type="entry name" value="zf-CCHH"/>
    <property type="match status" value="2"/>
</dbReference>
<dbReference type="PANTHER" id="PTHR21315">
    <property type="entry name" value="APRATAXIN AND PNK-LIKE FACTOR-RELATED"/>
    <property type="match status" value="1"/>
</dbReference>
<feature type="compositionally biased region" description="Basic and acidic residues" evidence="1">
    <location>
        <begin position="39"/>
        <end position="48"/>
    </location>
</feature>
<evidence type="ECO:0000313" key="4">
    <source>
        <dbReference type="RefSeq" id="XP_017860132.1"/>
    </source>
</evidence>
<feature type="compositionally biased region" description="Basic and acidic residues" evidence="1">
    <location>
        <begin position="1"/>
        <end position="21"/>
    </location>
</feature>
<organism evidence="3 4">
    <name type="scientific">Drosophila arizonae</name>
    <name type="common">Fruit fly</name>
    <dbReference type="NCBI Taxonomy" id="7263"/>
    <lineage>
        <taxon>Eukaryota</taxon>
        <taxon>Metazoa</taxon>
        <taxon>Ecdysozoa</taxon>
        <taxon>Arthropoda</taxon>
        <taxon>Hexapoda</taxon>
        <taxon>Insecta</taxon>
        <taxon>Pterygota</taxon>
        <taxon>Neoptera</taxon>
        <taxon>Endopterygota</taxon>
        <taxon>Diptera</taxon>
        <taxon>Brachycera</taxon>
        <taxon>Muscomorpha</taxon>
        <taxon>Ephydroidea</taxon>
        <taxon>Drosophilidae</taxon>
        <taxon>Drosophila</taxon>
    </lineage>
</organism>
<accession>A0ABM1NYU6</accession>
<feature type="domain" description="PBZ-type" evidence="2">
    <location>
        <begin position="182"/>
        <end position="207"/>
    </location>
</feature>
<gene>
    <name evidence="4" type="primary">LOC108611828</name>
</gene>
<feature type="compositionally biased region" description="Basic and acidic residues" evidence="1">
    <location>
        <begin position="136"/>
        <end position="147"/>
    </location>
</feature>
<feature type="compositionally biased region" description="Polar residues" evidence="1">
    <location>
        <begin position="22"/>
        <end position="32"/>
    </location>
</feature>
<feature type="region of interest" description="Disordered" evidence="1">
    <location>
        <begin position="260"/>
        <end position="324"/>
    </location>
</feature>
<dbReference type="InterPro" id="IPR019406">
    <property type="entry name" value="APLF_PBZ"/>
</dbReference>
<feature type="domain" description="PBZ-type" evidence="2">
    <location>
        <begin position="223"/>
        <end position="247"/>
    </location>
</feature>
<keyword evidence="3" id="KW-1185">Reference proteome</keyword>
<dbReference type="RefSeq" id="XP_017860132.1">
    <property type="nucleotide sequence ID" value="XM_018004643.1"/>
</dbReference>
<dbReference type="InterPro" id="IPR039253">
    <property type="entry name" value="APLF"/>
</dbReference>
<evidence type="ECO:0000313" key="3">
    <source>
        <dbReference type="Proteomes" id="UP000694904"/>
    </source>
</evidence>
<feature type="region of interest" description="Disordered" evidence="1">
    <location>
        <begin position="1"/>
        <end position="147"/>
    </location>
</feature>
<dbReference type="PANTHER" id="PTHR21315:SF2">
    <property type="entry name" value="APRATAXIN AND PNK-LIKE FACTOR"/>
    <property type="match status" value="1"/>
</dbReference>
<feature type="compositionally biased region" description="Acidic residues" evidence="1">
    <location>
        <begin position="301"/>
        <end position="313"/>
    </location>
</feature>
<feature type="region of interest" description="Disordered" evidence="1">
    <location>
        <begin position="192"/>
        <end position="217"/>
    </location>
</feature>
<evidence type="ECO:0000256" key="1">
    <source>
        <dbReference type="SAM" id="MobiDB-lite"/>
    </source>
</evidence>